<name>A0A371EF72_MUCPR</name>
<feature type="compositionally biased region" description="Basic and acidic residues" evidence="1">
    <location>
        <begin position="1"/>
        <end position="16"/>
    </location>
</feature>
<evidence type="ECO:0000313" key="4">
    <source>
        <dbReference type="Proteomes" id="UP000257109"/>
    </source>
</evidence>
<evidence type="ECO:0000313" key="3">
    <source>
        <dbReference type="EMBL" id="RDX64695.1"/>
    </source>
</evidence>
<gene>
    <name evidence="3" type="ORF">CR513_56727</name>
</gene>
<sequence length="306" mass="35711">MTQFQGRKEPHVEHPSWTETVMPPHYQKENHEIMQTIESDPHRPRMRPIKGFKRKIKGRSSQRRSRRRIVKEKRKKESDAKTSGYQFRPHLPDVGPDRLGLNHSHNLPAEADSAWLPLTIHFTDRAESSSTPISSRLRFIIQRIYLEERLHQFQKEKDWATVLDVYGLLIYRVVLFPHLEDYVDLAAIDVFFAKRDKENPVIAVLANTYYTMNYCCKRNGKNKASKRTIRWYPKWNEREQVIVSCGGFLNVSLMGTQGGINYNLQVAARQAGYPMVLPPSKEATEPFIIHDMGVQNGECFKRIRHA</sequence>
<organism evidence="3 4">
    <name type="scientific">Mucuna pruriens</name>
    <name type="common">Velvet bean</name>
    <name type="synonym">Dolichos pruriens</name>
    <dbReference type="NCBI Taxonomy" id="157652"/>
    <lineage>
        <taxon>Eukaryota</taxon>
        <taxon>Viridiplantae</taxon>
        <taxon>Streptophyta</taxon>
        <taxon>Embryophyta</taxon>
        <taxon>Tracheophyta</taxon>
        <taxon>Spermatophyta</taxon>
        <taxon>Magnoliopsida</taxon>
        <taxon>eudicotyledons</taxon>
        <taxon>Gunneridae</taxon>
        <taxon>Pentapetalae</taxon>
        <taxon>rosids</taxon>
        <taxon>fabids</taxon>
        <taxon>Fabales</taxon>
        <taxon>Fabaceae</taxon>
        <taxon>Papilionoideae</taxon>
        <taxon>50 kb inversion clade</taxon>
        <taxon>NPAAA clade</taxon>
        <taxon>indigoferoid/millettioid clade</taxon>
        <taxon>Phaseoleae</taxon>
        <taxon>Mucuna</taxon>
    </lineage>
</organism>
<dbReference type="Pfam" id="PF24924">
    <property type="entry name" value="DUF7745"/>
    <property type="match status" value="2"/>
</dbReference>
<dbReference type="Proteomes" id="UP000257109">
    <property type="component" value="Unassembled WGS sequence"/>
</dbReference>
<feature type="domain" description="DUF7745" evidence="2">
    <location>
        <begin position="226"/>
        <end position="305"/>
    </location>
</feature>
<feature type="non-terminal residue" evidence="3">
    <location>
        <position position="1"/>
    </location>
</feature>
<evidence type="ECO:0000256" key="1">
    <source>
        <dbReference type="SAM" id="MobiDB-lite"/>
    </source>
</evidence>
<reference evidence="3" key="1">
    <citation type="submission" date="2018-05" db="EMBL/GenBank/DDBJ databases">
        <title>Draft genome of Mucuna pruriens seed.</title>
        <authorList>
            <person name="Nnadi N.E."/>
            <person name="Vos R."/>
            <person name="Hasami M.H."/>
            <person name="Devisetty U.K."/>
            <person name="Aguiy J.C."/>
        </authorList>
    </citation>
    <scope>NUCLEOTIDE SEQUENCE [LARGE SCALE GENOMIC DNA]</scope>
    <source>
        <strain evidence="3">JCA_2017</strain>
    </source>
</reference>
<feature type="region of interest" description="Disordered" evidence="1">
    <location>
        <begin position="1"/>
        <end position="89"/>
    </location>
</feature>
<proteinExistence type="predicted"/>
<protein>
    <recommendedName>
        <fullName evidence="2">DUF7745 domain-containing protein</fullName>
    </recommendedName>
</protein>
<dbReference type="AlphaFoldDB" id="A0A371EF72"/>
<dbReference type="PANTHER" id="PTHR48154">
    <property type="entry name" value="PROTEIN, PUTATIVE-RELATED"/>
    <property type="match status" value="1"/>
</dbReference>
<feature type="domain" description="DUF7745" evidence="2">
    <location>
        <begin position="142"/>
        <end position="221"/>
    </location>
</feature>
<accession>A0A371EF72</accession>
<comment type="caution">
    <text evidence="3">The sequence shown here is derived from an EMBL/GenBank/DDBJ whole genome shotgun (WGS) entry which is preliminary data.</text>
</comment>
<dbReference type="PANTHER" id="PTHR48154:SF1">
    <property type="entry name" value="PROTEIN, PUTATIVE-RELATED"/>
    <property type="match status" value="1"/>
</dbReference>
<dbReference type="EMBL" id="QJKJ01014262">
    <property type="protein sequence ID" value="RDX64695.1"/>
    <property type="molecule type" value="Genomic_DNA"/>
</dbReference>
<dbReference type="InterPro" id="IPR056647">
    <property type="entry name" value="DUF7745"/>
</dbReference>
<keyword evidence="4" id="KW-1185">Reference proteome</keyword>
<feature type="compositionally biased region" description="Basic residues" evidence="1">
    <location>
        <begin position="44"/>
        <end position="74"/>
    </location>
</feature>
<evidence type="ECO:0000259" key="2">
    <source>
        <dbReference type="Pfam" id="PF24924"/>
    </source>
</evidence>